<feature type="chain" id="PRO_5014191751" evidence="1">
    <location>
        <begin position="27"/>
        <end position="103"/>
    </location>
</feature>
<evidence type="ECO:0000313" key="5">
    <source>
        <dbReference type="Proteomes" id="UP000655550"/>
    </source>
</evidence>
<dbReference type="Proteomes" id="UP000242861">
    <property type="component" value="Unassembled WGS sequence"/>
</dbReference>
<reference evidence="2" key="1">
    <citation type="journal article" date="2014" name="Int. J. Syst. Evol. Microbiol.">
        <title>Complete genome of a new Firmicutes species belonging to the dominant human colonic microbiota ('Ruminococcus bicirculans') reveals two chromosomes and a selective capacity to utilize plant glucans.</title>
        <authorList>
            <consortium name="NISC Comparative Sequencing Program"/>
            <person name="Wegmann U."/>
            <person name="Louis P."/>
            <person name="Goesmann A."/>
            <person name="Henrissat B."/>
            <person name="Duncan S.H."/>
            <person name="Flint H.J."/>
        </authorList>
    </citation>
    <scope>NUCLEOTIDE SEQUENCE</scope>
    <source>
        <strain evidence="2">CCM 8778</strain>
    </source>
</reference>
<dbReference type="EMBL" id="PIYS01000005">
    <property type="protein sequence ID" value="PKF72225.1"/>
    <property type="molecule type" value="Genomic_DNA"/>
</dbReference>
<accession>A0A2I0CST1</accession>
<keyword evidence="5" id="KW-1185">Reference proteome</keyword>
<dbReference type="Proteomes" id="UP000655550">
    <property type="component" value="Unassembled WGS sequence"/>
</dbReference>
<dbReference type="InterPro" id="IPR021268">
    <property type="entry name" value="DUF2845"/>
</dbReference>
<dbReference type="Pfam" id="PF11006">
    <property type="entry name" value="DUF2845"/>
    <property type="match status" value="1"/>
</dbReference>
<reference evidence="4" key="2">
    <citation type="submission" date="2017-12" db="EMBL/GenBank/DDBJ databases">
        <authorList>
            <person name="Yu X.-Y."/>
        </authorList>
    </citation>
    <scope>NUCLEOTIDE SEQUENCE [LARGE SCALE GENOMIC DNA]</scope>
    <source>
        <strain evidence="4">ZYSR67-Z</strain>
    </source>
</reference>
<dbReference type="EMBL" id="BMDE01000004">
    <property type="protein sequence ID" value="GGH93169.1"/>
    <property type="molecule type" value="Genomic_DNA"/>
</dbReference>
<evidence type="ECO:0000256" key="1">
    <source>
        <dbReference type="SAM" id="SignalP"/>
    </source>
</evidence>
<dbReference type="AlphaFoldDB" id="A0A2I0CST1"/>
<comment type="caution">
    <text evidence="3">The sequence shown here is derived from an EMBL/GenBank/DDBJ whole genome shotgun (WGS) entry which is preliminary data.</text>
</comment>
<evidence type="ECO:0000313" key="3">
    <source>
        <dbReference type="EMBL" id="PKF72225.1"/>
    </source>
</evidence>
<proteinExistence type="predicted"/>
<organism evidence="3 4">
    <name type="scientific">Pseudomonas fluvialis</name>
    <dbReference type="NCBI Taxonomy" id="1793966"/>
    <lineage>
        <taxon>Bacteria</taxon>
        <taxon>Pseudomonadati</taxon>
        <taxon>Pseudomonadota</taxon>
        <taxon>Gammaproteobacteria</taxon>
        <taxon>Pseudomonadales</taxon>
        <taxon>Pseudomonadaceae</taxon>
        <taxon>Pseudomonas</taxon>
    </lineage>
</organism>
<reference evidence="5" key="4">
    <citation type="journal article" date="2019" name="Int. J. Syst. Evol. Microbiol.">
        <title>The Global Catalogue of Microorganisms (GCM) 10K type strain sequencing project: providing services to taxonomists for standard genome sequencing and annotation.</title>
        <authorList>
            <consortium name="The Broad Institute Genomics Platform"/>
            <consortium name="The Broad Institute Genome Sequencing Center for Infectious Disease"/>
            <person name="Wu L."/>
            <person name="Ma J."/>
        </authorList>
    </citation>
    <scope>NUCLEOTIDE SEQUENCE [LARGE SCALE GENOMIC DNA]</scope>
    <source>
        <strain evidence="5">CCM 8778</strain>
    </source>
</reference>
<keyword evidence="1" id="KW-0732">Signal</keyword>
<reference evidence="3" key="3">
    <citation type="submission" date="2017-12" db="EMBL/GenBank/DDBJ databases">
        <authorList>
            <person name="Hurst M.R.H."/>
        </authorList>
    </citation>
    <scope>NUCLEOTIDE SEQUENCE [LARGE SCALE GENOMIC DNA]</scope>
    <source>
        <strain evidence="3">ZYSR67-Z</strain>
    </source>
</reference>
<protein>
    <submittedName>
        <fullName evidence="3">DUF2845 domain-containing protein</fullName>
    </submittedName>
</protein>
<dbReference type="RefSeq" id="WP_093985171.1">
    <property type="nucleotide sequence ID" value="NZ_BMDE01000004.1"/>
</dbReference>
<reference evidence="2" key="5">
    <citation type="submission" date="2024-05" db="EMBL/GenBank/DDBJ databases">
        <authorList>
            <person name="Sun Q."/>
            <person name="Sedlacek I."/>
        </authorList>
    </citation>
    <scope>NUCLEOTIDE SEQUENCE</scope>
    <source>
        <strain evidence="2">CCM 8778</strain>
    </source>
</reference>
<gene>
    <name evidence="3" type="ORF">CW360_05370</name>
    <name evidence="2" type="ORF">GCM10007363_17160</name>
</gene>
<name>A0A2I0CST1_9PSED</name>
<sequence length="103" mass="11743">MNHYRALPHLALTLLLLSGASLPAQADSLRCGSSLVSEGDRKFEVLQACGEPRYRDPVGYTLGPYERRELLIEEWVYGPNNGMLNILTFEGNRLVRIERKRNR</sequence>
<evidence type="ECO:0000313" key="4">
    <source>
        <dbReference type="Proteomes" id="UP000242861"/>
    </source>
</evidence>
<feature type="signal peptide" evidence="1">
    <location>
        <begin position="1"/>
        <end position="26"/>
    </location>
</feature>
<evidence type="ECO:0000313" key="2">
    <source>
        <dbReference type="EMBL" id="GGH93169.1"/>
    </source>
</evidence>